<name>A0A1Y2AJV0_9TREE</name>
<feature type="region of interest" description="Disordered" evidence="1">
    <location>
        <begin position="56"/>
        <end position="80"/>
    </location>
</feature>
<evidence type="ECO:0000256" key="1">
    <source>
        <dbReference type="SAM" id="MobiDB-lite"/>
    </source>
</evidence>
<dbReference type="STRING" id="71784.A0A1Y2AJV0"/>
<dbReference type="Pfam" id="PF20253">
    <property type="entry name" value="DUF6604"/>
    <property type="match status" value="1"/>
</dbReference>
<gene>
    <name evidence="3" type="ORF">BCR39DRAFT_562195</name>
</gene>
<organism evidence="3 4">
    <name type="scientific">Naematelia encephala</name>
    <dbReference type="NCBI Taxonomy" id="71784"/>
    <lineage>
        <taxon>Eukaryota</taxon>
        <taxon>Fungi</taxon>
        <taxon>Dikarya</taxon>
        <taxon>Basidiomycota</taxon>
        <taxon>Agaricomycotina</taxon>
        <taxon>Tremellomycetes</taxon>
        <taxon>Tremellales</taxon>
        <taxon>Naemateliaceae</taxon>
        <taxon>Naematelia</taxon>
    </lineage>
</organism>
<comment type="caution">
    <text evidence="3">The sequence shown here is derived from an EMBL/GenBank/DDBJ whole genome shotgun (WGS) entry which is preliminary data.</text>
</comment>
<reference evidence="3 4" key="1">
    <citation type="submission" date="2016-07" db="EMBL/GenBank/DDBJ databases">
        <title>Pervasive Adenine N6-methylation of Active Genes in Fungi.</title>
        <authorList>
            <consortium name="DOE Joint Genome Institute"/>
            <person name="Mondo S.J."/>
            <person name="Dannebaum R.O."/>
            <person name="Kuo R.C."/>
            <person name="Labutti K."/>
            <person name="Haridas S."/>
            <person name="Kuo A."/>
            <person name="Salamov A."/>
            <person name="Ahrendt S.R."/>
            <person name="Lipzen A."/>
            <person name="Sullivan W."/>
            <person name="Andreopoulos W.B."/>
            <person name="Clum A."/>
            <person name="Lindquist E."/>
            <person name="Daum C."/>
            <person name="Ramamoorthy G.K."/>
            <person name="Gryganskyi A."/>
            <person name="Culley D."/>
            <person name="Magnuson J.K."/>
            <person name="James T.Y."/>
            <person name="O'Malley M.A."/>
            <person name="Stajich J.E."/>
            <person name="Spatafora J.W."/>
            <person name="Visel A."/>
            <person name="Grigoriev I.V."/>
        </authorList>
    </citation>
    <scope>NUCLEOTIDE SEQUENCE [LARGE SCALE GENOMIC DNA]</scope>
    <source>
        <strain evidence="3 4">68-887.2</strain>
    </source>
</reference>
<dbReference type="InterPro" id="IPR046539">
    <property type="entry name" value="DUF6604"/>
</dbReference>
<dbReference type="AlphaFoldDB" id="A0A1Y2AJV0"/>
<feature type="domain" description="DUF6604" evidence="2">
    <location>
        <begin position="10"/>
        <end position="287"/>
    </location>
</feature>
<dbReference type="PANTHER" id="PTHR38795">
    <property type="entry name" value="DUF6604 DOMAIN-CONTAINING PROTEIN"/>
    <property type="match status" value="1"/>
</dbReference>
<evidence type="ECO:0000313" key="3">
    <source>
        <dbReference type="EMBL" id="ORY22843.1"/>
    </source>
</evidence>
<proteinExistence type="predicted"/>
<evidence type="ECO:0000259" key="2">
    <source>
        <dbReference type="Pfam" id="PF20253"/>
    </source>
</evidence>
<sequence length="293" mass="33204">MPRFLRTKYQQYKNDTFQLSTWLAEAAFNFGYPLDAFAEAEGVIDGTERRTAQQLRNAKKKAKGRAKAKGGALENQEQNVDGRTVTQVQGDYVLKIWQFKEMASFLVEQNAPIAIELIRLLRRCISTRVQCLRRFSSAPDVSIESHQHIINILSDIAVRFEDHRAAQTEDPIRRVDVPSRLLADSNASRYAPLAAEEDNNEAEDMPDINLPEPPRYPSVPIITLQAHFVPEEDIEEIVMALLTFFADIRSIREYISALWTDYGDERINLMTAAVTTNTALELLRSAMTISPSS</sequence>
<dbReference type="Proteomes" id="UP000193986">
    <property type="component" value="Unassembled WGS sequence"/>
</dbReference>
<dbReference type="InParanoid" id="A0A1Y2AJV0"/>
<dbReference type="OrthoDB" id="5238236at2759"/>
<feature type="compositionally biased region" description="Basic residues" evidence="1">
    <location>
        <begin position="57"/>
        <end position="68"/>
    </location>
</feature>
<protein>
    <recommendedName>
        <fullName evidence="2">DUF6604 domain-containing protein</fullName>
    </recommendedName>
</protein>
<accession>A0A1Y2AJV0</accession>
<keyword evidence="4" id="KW-1185">Reference proteome</keyword>
<dbReference type="PANTHER" id="PTHR38795:SF1">
    <property type="entry name" value="DUF6604 DOMAIN-CONTAINING PROTEIN"/>
    <property type="match status" value="1"/>
</dbReference>
<dbReference type="EMBL" id="MCFC01000087">
    <property type="protein sequence ID" value="ORY22843.1"/>
    <property type="molecule type" value="Genomic_DNA"/>
</dbReference>
<evidence type="ECO:0000313" key="4">
    <source>
        <dbReference type="Proteomes" id="UP000193986"/>
    </source>
</evidence>